<dbReference type="InterPro" id="IPR020834">
    <property type="entry name" value="LipOase_CS"/>
</dbReference>
<dbReference type="GO" id="GO:0016702">
    <property type="term" value="F:oxidoreductase activity, acting on single donors with incorporation of molecular oxygen, incorporation of two atoms of oxygen"/>
    <property type="evidence" value="ECO:0007669"/>
    <property type="project" value="InterPro"/>
</dbReference>
<dbReference type="PROSITE" id="PS50095">
    <property type="entry name" value="PLAT"/>
    <property type="match status" value="1"/>
</dbReference>
<comment type="cofactor">
    <cofactor evidence="8">
        <name>Fe cation</name>
        <dbReference type="ChEBI" id="CHEBI:24875"/>
    </cofactor>
    <text evidence="8">Binds 1 Fe cation per subunit.</text>
</comment>
<dbReference type="GO" id="GO:0034440">
    <property type="term" value="P:lipid oxidation"/>
    <property type="evidence" value="ECO:0007669"/>
    <property type="project" value="InterPro"/>
</dbReference>
<dbReference type="PANTHER" id="PTHR11771">
    <property type="entry name" value="LIPOXYGENASE"/>
    <property type="match status" value="1"/>
</dbReference>
<feature type="domain" description="PLAT" evidence="12">
    <location>
        <begin position="360"/>
        <end position="476"/>
    </location>
</feature>
<evidence type="ECO:0000256" key="3">
    <source>
        <dbReference type="ARBA" id="ARBA00022490"/>
    </source>
</evidence>
<evidence type="ECO:0000313" key="15">
    <source>
        <dbReference type="Proteomes" id="UP001195483"/>
    </source>
</evidence>
<dbReference type="Gene3D" id="2.40.180.10">
    <property type="entry name" value="Catalase core domain"/>
    <property type="match status" value="1"/>
</dbReference>
<reference evidence="14" key="3">
    <citation type="submission" date="2023-05" db="EMBL/GenBank/DDBJ databases">
        <authorList>
            <person name="Smith C.H."/>
        </authorList>
    </citation>
    <scope>NUCLEOTIDE SEQUENCE</scope>
    <source>
        <strain evidence="14">CHS0354</strain>
        <tissue evidence="14">Mantle</tissue>
    </source>
</reference>
<dbReference type="SUPFAM" id="SSF56634">
    <property type="entry name" value="Heme-dependent catalase-like"/>
    <property type="match status" value="1"/>
</dbReference>
<dbReference type="InterPro" id="IPR001024">
    <property type="entry name" value="PLAT/LH2_dom"/>
</dbReference>
<evidence type="ECO:0000256" key="5">
    <source>
        <dbReference type="ARBA" id="ARBA00022964"/>
    </source>
</evidence>
<feature type="domain" description="Lipoxygenase" evidence="13">
    <location>
        <begin position="474"/>
        <end position="1027"/>
    </location>
</feature>
<dbReference type="InterPro" id="IPR020835">
    <property type="entry name" value="Catalase_sf"/>
</dbReference>
<evidence type="ECO:0008006" key="16">
    <source>
        <dbReference type="Google" id="ProtNLM"/>
    </source>
</evidence>
<dbReference type="PRINTS" id="PR00087">
    <property type="entry name" value="LIPOXYGENASE"/>
</dbReference>
<accession>A0AAE0RS57</accession>
<evidence type="ECO:0000256" key="1">
    <source>
        <dbReference type="ARBA" id="ARBA00004496"/>
    </source>
</evidence>
<name>A0AAE0RS57_9BIVA</name>
<comment type="subcellular location">
    <subcellularLocation>
        <location evidence="1">Cytoplasm</location>
    </subcellularLocation>
</comment>
<keyword evidence="7" id="KW-0443">Lipid metabolism</keyword>
<keyword evidence="4 8" id="KW-0479">Metal-binding</keyword>
<keyword evidence="8" id="KW-0408">Iron</keyword>
<dbReference type="InterPro" id="IPR013819">
    <property type="entry name" value="LipOase_C"/>
</dbReference>
<keyword evidence="15" id="KW-1185">Reference proteome</keyword>
<evidence type="ECO:0000256" key="10">
    <source>
        <dbReference type="PIRSR" id="PIRSR601885-3"/>
    </source>
</evidence>
<feature type="binding site" evidence="9">
    <location>
        <position position="375"/>
    </location>
    <ligand>
        <name>Ca(2+)</name>
        <dbReference type="ChEBI" id="CHEBI:29108"/>
        <label>1</label>
    </ligand>
</feature>
<dbReference type="Gene3D" id="1.20.245.10">
    <property type="entry name" value="Lipoxygenase-1, Domain 5"/>
    <property type="match status" value="1"/>
</dbReference>
<proteinExistence type="predicted"/>
<dbReference type="GO" id="GO:0005506">
    <property type="term" value="F:iron ion binding"/>
    <property type="evidence" value="ECO:0007669"/>
    <property type="project" value="InterPro"/>
</dbReference>
<dbReference type="GO" id="GO:0020037">
    <property type="term" value="F:heme binding"/>
    <property type="evidence" value="ECO:0007669"/>
    <property type="project" value="InterPro"/>
</dbReference>
<comment type="caution">
    <text evidence="11">Lacks conserved residue(s) required for the propagation of feature annotation.</text>
</comment>
<dbReference type="AlphaFoldDB" id="A0AAE0RS57"/>
<evidence type="ECO:0000256" key="8">
    <source>
        <dbReference type="PIRSR" id="PIRSR601885-1"/>
    </source>
</evidence>
<dbReference type="SUPFAM" id="SSF49723">
    <property type="entry name" value="Lipase/lipooxygenase domain (PLAT/LH2 domain)"/>
    <property type="match status" value="1"/>
</dbReference>
<feature type="binding site" evidence="8">
    <location>
        <position position="904"/>
    </location>
    <ligand>
        <name>Fe cation</name>
        <dbReference type="ChEBI" id="CHEBI:24875"/>
        <note>catalytic</note>
    </ligand>
</feature>
<feature type="binding site" evidence="9">
    <location>
        <position position="397"/>
    </location>
    <ligand>
        <name>Ca(2+)</name>
        <dbReference type="ChEBI" id="CHEBI:29108"/>
        <label>1</label>
    </ligand>
</feature>
<evidence type="ECO:0000256" key="11">
    <source>
        <dbReference type="PROSITE-ProRule" id="PRU00152"/>
    </source>
</evidence>
<gene>
    <name evidence="14" type="ORF">CHS0354_025290</name>
</gene>
<dbReference type="Pfam" id="PF00305">
    <property type="entry name" value="Lipoxygenase"/>
    <property type="match status" value="1"/>
</dbReference>
<evidence type="ECO:0000259" key="13">
    <source>
        <dbReference type="PROSITE" id="PS51393"/>
    </source>
</evidence>
<sequence>MQKTWTNKALEYFEKETGRKVEEFQKRGEKLGLVKRANLQLFKWKHQLIASGDNKWGNEVQGYADFEADSPIPDFGIFTANSTKEIRIRFFNLIKSQDGAADFRCAFLKFGDFEEAGPWDMAFMTGSASPFNDVETLEEFLTGLQVGPSSLKAWALRHPSNYYSLVDGLRKEPEEWTSLEYHNHTTYSCTTKGKVMRLFRFRLIGMGNVDESKLSPDDQTHPWDLVQTDFEEKSTQGTSLSESFRRVSETHPTMMLQVQFGDIRSESVPDNIVDPSVAWDEKECPWQNFASIILTYNVPNLPEERAKYSFHKLPGGVRLQTLSNTESYPELILYRERALFSSTREGMTTEESVSKKQKMKTYLIHVETGFYLFSGTNATVSIAIFGSKDRTKRLVLDKTFQNDFERGGKDAYYITAPPVGEVKFIKIYLVGGSIGREWYLRSVMIFDLESRISYDFPCFQWISSTITLPRGNAVLPQKETDPVLQRVRRMWLADEQMVVRWKKMIGLSGTIDCPAYKDLPRDLKYATEREWEKKEIIGFYAIKLKIHRFLTAFESFDDFEDFKALTDVLSQSEVAKAITANDNWKRDEEFGRMTLDGINPVMIKRCQAPLDNFPVTNDMLQGILQRNLSLEQEMEAGHIYLLDYKVLTGIPRRNDRYLPTPLCMMYVRPDGALVPIAIQLGQSPEESNLIWTPHDTELDWLFAKTWVKTADIHVHALNTHYYRAHRVSEVFAVATFRNLPLAHPVFKLLVPHLKYTVAVNTVGLEVLLGGEGSVFYKMLAVEGNLVQMLENGHKEFHWDLLNIPKEFALRRVDEPALLPNYHYRDDALSMWNCIGEFASKVVNLYYSSDTDVKKDHELQSWMREIKEKGLVSWNNDNGVPRSVESVSHLKEILTMIIFNVSCYHAAVNFGQGDYYIFGPNYPSAMRTPPPTKKGTTTMASIMAALPVKADQAFAVAFANYLCSYSEDEVYLGEYPDAYFTEEAMRRIKDEFQQSLKKISEQMKTRNRTIHVPYYYLLPERVPNSVAV</sequence>
<reference evidence="14" key="1">
    <citation type="journal article" date="2021" name="Genome Biol. Evol.">
        <title>A High-Quality Reference Genome for a Parasitic Bivalve with Doubly Uniparental Inheritance (Bivalvia: Unionida).</title>
        <authorList>
            <person name="Smith C.H."/>
        </authorList>
    </citation>
    <scope>NUCLEOTIDE SEQUENCE</scope>
    <source>
        <strain evidence="14">CHS0354</strain>
    </source>
</reference>
<dbReference type="Gene3D" id="3.10.450.60">
    <property type="match status" value="1"/>
</dbReference>
<keyword evidence="5" id="KW-0223">Dioxygenase</keyword>
<comment type="caution">
    <text evidence="14">The sequence shown here is derived from an EMBL/GenBank/DDBJ whole genome shotgun (WGS) entry which is preliminary data.</text>
</comment>
<evidence type="ECO:0000256" key="6">
    <source>
        <dbReference type="ARBA" id="ARBA00023002"/>
    </source>
</evidence>
<keyword evidence="3" id="KW-0963">Cytoplasm</keyword>
<dbReference type="InterPro" id="IPR001885">
    <property type="entry name" value="LipOase_mml"/>
</dbReference>
<dbReference type="GO" id="GO:0005737">
    <property type="term" value="C:cytoplasm"/>
    <property type="evidence" value="ECO:0007669"/>
    <property type="project" value="UniProtKB-SubCell"/>
</dbReference>
<evidence type="ECO:0000256" key="9">
    <source>
        <dbReference type="PIRSR" id="PIRSR601885-2"/>
    </source>
</evidence>
<evidence type="ECO:0000259" key="12">
    <source>
        <dbReference type="PROSITE" id="PS50095"/>
    </source>
</evidence>
<dbReference type="Proteomes" id="UP001195483">
    <property type="component" value="Unassembled WGS sequence"/>
</dbReference>
<dbReference type="SMART" id="SM00308">
    <property type="entry name" value="LH2"/>
    <property type="match status" value="1"/>
</dbReference>
<dbReference type="PRINTS" id="PR00467">
    <property type="entry name" value="MAMLPOXGNASE"/>
</dbReference>
<dbReference type="EMBL" id="JAEAOA010001506">
    <property type="protein sequence ID" value="KAK3578571.1"/>
    <property type="molecule type" value="Genomic_DNA"/>
</dbReference>
<evidence type="ECO:0000256" key="7">
    <source>
        <dbReference type="ARBA" id="ARBA00023098"/>
    </source>
</evidence>
<evidence type="ECO:0000313" key="14">
    <source>
        <dbReference type="EMBL" id="KAK3578571.1"/>
    </source>
</evidence>
<organism evidence="14 15">
    <name type="scientific">Potamilus streckersoni</name>
    <dbReference type="NCBI Taxonomy" id="2493646"/>
    <lineage>
        <taxon>Eukaryota</taxon>
        <taxon>Metazoa</taxon>
        <taxon>Spiralia</taxon>
        <taxon>Lophotrochozoa</taxon>
        <taxon>Mollusca</taxon>
        <taxon>Bivalvia</taxon>
        <taxon>Autobranchia</taxon>
        <taxon>Heteroconchia</taxon>
        <taxon>Palaeoheterodonta</taxon>
        <taxon>Unionida</taxon>
        <taxon>Unionoidea</taxon>
        <taxon>Unionidae</taxon>
        <taxon>Ambleminae</taxon>
        <taxon>Lampsilini</taxon>
        <taxon>Potamilus</taxon>
    </lineage>
</organism>
<dbReference type="InterPro" id="IPR036392">
    <property type="entry name" value="PLAT/LH2_dom_sf"/>
</dbReference>
<protein>
    <recommendedName>
        <fullName evidence="16">Lipoxygenase</fullName>
    </recommendedName>
</protein>
<feature type="binding site" evidence="8">
    <location>
        <position position="725"/>
    </location>
    <ligand>
        <name>Fe cation</name>
        <dbReference type="ChEBI" id="CHEBI:24875"/>
        <note>catalytic</note>
    </ligand>
</feature>
<keyword evidence="6" id="KW-0560">Oxidoreductase</keyword>
<feature type="site" description="Essential for stabilizing binding to COTL1" evidence="10">
    <location>
        <position position="461"/>
    </location>
</feature>
<dbReference type="Pfam" id="PF01477">
    <property type="entry name" value="PLAT"/>
    <property type="match status" value="1"/>
</dbReference>
<comment type="pathway">
    <text evidence="2">Lipid metabolism.</text>
</comment>
<dbReference type="PROSITE" id="PS00081">
    <property type="entry name" value="LIPOXYGENASE_2"/>
    <property type="match status" value="1"/>
</dbReference>
<dbReference type="InterPro" id="IPR000907">
    <property type="entry name" value="LipOase"/>
</dbReference>
<evidence type="ECO:0000256" key="4">
    <source>
        <dbReference type="ARBA" id="ARBA00022723"/>
    </source>
</evidence>
<dbReference type="PROSITE" id="PS51393">
    <property type="entry name" value="LIPOXYGENASE_3"/>
    <property type="match status" value="1"/>
</dbReference>
<dbReference type="InterPro" id="IPR036226">
    <property type="entry name" value="LipOase_C_sf"/>
</dbReference>
<feature type="binding site" evidence="8">
    <location>
        <position position="720"/>
    </location>
    <ligand>
        <name>Fe cation</name>
        <dbReference type="ChEBI" id="CHEBI:24875"/>
        <note>catalytic</note>
    </ligand>
</feature>
<keyword evidence="9" id="KW-0106">Calcium</keyword>
<reference evidence="14" key="2">
    <citation type="journal article" date="2021" name="Genome Biol. Evol.">
        <title>Developing a high-quality reference genome for a parasitic bivalve with doubly uniparental inheritance (Bivalvia: Unionida).</title>
        <authorList>
            <person name="Smith C.H."/>
        </authorList>
    </citation>
    <scope>NUCLEOTIDE SEQUENCE</scope>
    <source>
        <strain evidence="14">CHS0354</strain>
        <tissue evidence="14">Mantle</tissue>
    </source>
</reference>
<evidence type="ECO:0000256" key="2">
    <source>
        <dbReference type="ARBA" id="ARBA00005189"/>
    </source>
</evidence>
<dbReference type="SUPFAM" id="SSF48484">
    <property type="entry name" value="Lipoxigenase"/>
    <property type="match status" value="1"/>
</dbReference>